<proteinExistence type="predicted"/>
<gene>
    <name evidence="2" type="ORF">F2Q69_00056141</name>
</gene>
<comment type="caution">
    <text evidence="2">The sequence shown here is derived from an EMBL/GenBank/DDBJ whole genome shotgun (WGS) entry which is preliminary data.</text>
</comment>
<reference evidence="2" key="1">
    <citation type="submission" date="2019-12" db="EMBL/GenBank/DDBJ databases">
        <title>Genome sequencing and annotation of Brassica cretica.</title>
        <authorList>
            <person name="Studholme D.J."/>
            <person name="Sarris P."/>
        </authorList>
    </citation>
    <scope>NUCLEOTIDE SEQUENCE</scope>
    <source>
        <strain evidence="2">PFS-109/04</strain>
        <tissue evidence="2">Leaf</tissue>
    </source>
</reference>
<protein>
    <submittedName>
        <fullName evidence="2">Uncharacterized protein</fullName>
    </submittedName>
</protein>
<dbReference type="Proteomes" id="UP000712600">
    <property type="component" value="Unassembled WGS sequence"/>
</dbReference>
<sequence length="101" mass="11077">MTPVTKDTVKEEKAVNTEEKPIEAEAKPEGKESGILVSCYAVVSYGVRLVVNDVVFLVDGLPSIVYARLGFQDLAFGDLTSMLFFIAQGWLHAKTFYGKMG</sequence>
<dbReference type="EMBL" id="QGKX02002183">
    <property type="protein sequence ID" value="KAF3487671.1"/>
    <property type="molecule type" value="Genomic_DNA"/>
</dbReference>
<organism evidence="2 3">
    <name type="scientific">Brassica cretica</name>
    <name type="common">Mustard</name>
    <dbReference type="NCBI Taxonomy" id="69181"/>
    <lineage>
        <taxon>Eukaryota</taxon>
        <taxon>Viridiplantae</taxon>
        <taxon>Streptophyta</taxon>
        <taxon>Embryophyta</taxon>
        <taxon>Tracheophyta</taxon>
        <taxon>Spermatophyta</taxon>
        <taxon>Magnoliopsida</taxon>
        <taxon>eudicotyledons</taxon>
        <taxon>Gunneridae</taxon>
        <taxon>Pentapetalae</taxon>
        <taxon>rosids</taxon>
        <taxon>malvids</taxon>
        <taxon>Brassicales</taxon>
        <taxon>Brassicaceae</taxon>
        <taxon>Brassiceae</taxon>
        <taxon>Brassica</taxon>
    </lineage>
</organism>
<name>A0A8S9MWY5_BRACR</name>
<evidence type="ECO:0000313" key="2">
    <source>
        <dbReference type="EMBL" id="KAF3487671.1"/>
    </source>
</evidence>
<dbReference type="AlphaFoldDB" id="A0A8S9MWY5"/>
<feature type="region of interest" description="Disordered" evidence="1">
    <location>
        <begin position="1"/>
        <end position="26"/>
    </location>
</feature>
<evidence type="ECO:0000256" key="1">
    <source>
        <dbReference type="SAM" id="MobiDB-lite"/>
    </source>
</evidence>
<feature type="compositionally biased region" description="Basic and acidic residues" evidence="1">
    <location>
        <begin position="7"/>
        <end position="26"/>
    </location>
</feature>
<accession>A0A8S9MWY5</accession>
<evidence type="ECO:0000313" key="3">
    <source>
        <dbReference type="Proteomes" id="UP000712600"/>
    </source>
</evidence>